<organism evidence="5 6">
    <name type="scientific">Amycolatopsis ultiminotia</name>
    <dbReference type="NCBI Taxonomy" id="543629"/>
    <lineage>
        <taxon>Bacteria</taxon>
        <taxon>Bacillati</taxon>
        <taxon>Actinomycetota</taxon>
        <taxon>Actinomycetes</taxon>
        <taxon>Pseudonocardiales</taxon>
        <taxon>Pseudonocardiaceae</taxon>
        <taxon>Amycolatopsis</taxon>
    </lineage>
</organism>
<dbReference type="Pfam" id="PF00005">
    <property type="entry name" value="ABC_tran"/>
    <property type="match status" value="1"/>
</dbReference>
<evidence type="ECO:0000313" key="6">
    <source>
        <dbReference type="Proteomes" id="UP001500689"/>
    </source>
</evidence>
<keyword evidence="3 5" id="KW-0067">ATP-binding</keyword>
<evidence type="ECO:0000256" key="3">
    <source>
        <dbReference type="ARBA" id="ARBA00022840"/>
    </source>
</evidence>
<dbReference type="Gene3D" id="3.40.50.300">
    <property type="entry name" value="P-loop containing nucleotide triphosphate hydrolases"/>
    <property type="match status" value="1"/>
</dbReference>
<dbReference type="SMART" id="SM00382">
    <property type="entry name" value="AAA"/>
    <property type="match status" value="1"/>
</dbReference>
<dbReference type="InterPro" id="IPR027417">
    <property type="entry name" value="P-loop_NTPase"/>
</dbReference>
<accession>A0ABP6W5V8</accession>
<protein>
    <submittedName>
        <fullName evidence="5">ABC transporter ATP-binding protein</fullName>
    </submittedName>
</protein>
<keyword evidence="1" id="KW-0813">Transport</keyword>
<gene>
    <name evidence="5" type="ORF">GCM10022222_32850</name>
</gene>
<evidence type="ECO:0000313" key="5">
    <source>
        <dbReference type="EMBL" id="GAA3546637.1"/>
    </source>
</evidence>
<dbReference type="InterPro" id="IPR003439">
    <property type="entry name" value="ABC_transporter-like_ATP-bd"/>
</dbReference>
<evidence type="ECO:0000256" key="2">
    <source>
        <dbReference type="ARBA" id="ARBA00022741"/>
    </source>
</evidence>
<dbReference type="PROSITE" id="PS50893">
    <property type="entry name" value="ABC_TRANSPORTER_2"/>
    <property type="match status" value="1"/>
</dbReference>
<keyword evidence="6" id="KW-1185">Reference proteome</keyword>
<dbReference type="InterPro" id="IPR013611">
    <property type="entry name" value="Transp-assoc_OB_typ2"/>
</dbReference>
<sequence length="377" mass="39866">MDGARRGRSAELVSVTKAYRDVVALDGVSLGVAAGEFVVVVGPSGSGKTTAMRVLGGFEQPDRGQVLIGGQEVTQLPAQHRDVNTVFQNYALFPHLSVADNIAYGLRMRGVKAAQRRAAVSDLLDLVRLPGLAGRRPAQLSGGQQQRVALARALARQPGVLLLDEPLGALDRKLRDEVQTELRRINRELGTSFVHITHDQDEAFALADRIVVLNEGRVEQQGAPAEVYDFPATLWTARFVGAQNFVPGRAERVTGSSVTVAADVGEFTAEQVHGPIEPGSAVVLAVRPERVTLEPAGGPAETSGAGPQARVTEIIAVGPDERITAETPGGTVFTALRARHGSPAPLAAGDPVRVRWPPAAAQVYPRPSAELSNGAPR</sequence>
<dbReference type="PROSITE" id="PS00211">
    <property type="entry name" value="ABC_TRANSPORTER_1"/>
    <property type="match status" value="1"/>
</dbReference>
<dbReference type="Pfam" id="PF08402">
    <property type="entry name" value="TOBE_2"/>
    <property type="match status" value="1"/>
</dbReference>
<dbReference type="PANTHER" id="PTHR42781:SF4">
    <property type="entry name" value="SPERMIDINE_PUTRESCINE IMPORT ATP-BINDING PROTEIN POTA"/>
    <property type="match status" value="1"/>
</dbReference>
<feature type="domain" description="ABC transporter" evidence="4">
    <location>
        <begin position="10"/>
        <end position="240"/>
    </location>
</feature>
<dbReference type="InterPro" id="IPR050093">
    <property type="entry name" value="ABC_SmlMolc_Importer"/>
</dbReference>
<comment type="caution">
    <text evidence="5">The sequence shown here is derived from an EMBL/GenBank/DDBJ whole genome shotgun (WGS) entry which is preliminary data.</text>
</comment>
<dbReference type="InterPro" id="IPR008995">
    <property type="entry name" value="Mo/tungstate-bd_C_term_dom"/>
</dbReference>
<name>A0ABP6W5V8_9PSEU</name>
<reference evidence="6" key="1">
    <citation type="journal article" date="2019" name="Int. J. Syst. Evol. Microbiol.">
        <title>The Global Catalogue of Microorganisms (GCM) 10K type strain sequencing project: providing services to taxonomists for standard genome sequencing and annotation.</title>
        <authorList>
            <consortium name="The Broad Institute Genomics Platform"/>
            <consortium name="The Broad Institute Genome Sequencing Center for Infectious Disease"/>
            <person name="Wu L."/>
            <person name="Ma J."/>
        </authorList>
    </citation>
    <scope>NUCLEOTIDE SEQUENCE [LARGE SCALE GENOMIC DNA]</scope>
    <source>
        <strain evidence="6">JCM 16898</strain>
    </source>
</reference>
<dbReference type="InterPro" id="IPR003593">
    <property type="entry name" value="AAA+_ATPase"/>
</dbReference>
<dbReference type="SUPFAM" id="SSF50331">
    <property type="entry name" value="MOP-like"/>
    <property type="match status" value="1"/>
</dbReference>
<dbReference type="Gene3D" id="2.40.50.100">
    <property type="match status" value="1"/>
</dbReference>
<dbReference type="SUPFAM" id="SSF52540">
    <property type="entry name" value="P-loop containing nucleoside triphosphate hydrolases"/>
    <property type="match status" value="1"/>
</dbReference>
<evidence type="ECO:0000256" key="1">
    <source>
        <dbReference type="ARBA" id="ARBA00022448"/>
    </source>
</evidence>
<dbReference type="PANTHER" id="PTHR42781">
    <property type="entry name" value="SPERMIDINE/PUTRESCINE IMPORT ATP-BINDING PROTEIN POTA"/>
    <property type="match status" value="1"/>
</dbReference>
<dbReference type="GO" id="GO:0005524">
    <property type="term" value="F:ATP binding"/>
    <property type="evidence" value="ECO:0007669"/>
    <property type="project" value="UniProtKB-KW"/>
</dbReference>
<dbReference type="EMBL" id="BAAAZN010000006">
    <property type="protein sequence ID" value="GAA3546637.1"/>
    <property type="molecule type" value="Genomic_DNA"/>
</dbReference>
<dbReference type="Proteomes" id="UP001500689">
    <property type="component" value="Unassembled WGS sequence"/>
</dbReference>
<proteinExistence type="predicted"/>
<keyword evidence="2" id="KW-0547">Nucleotide-binding</keyword>
<evidence type="ECO:0000259" key="4">
    <source>
        <dbReference type="PROSITE" id="PS50893"/>
    </source>
</evidence>
<dbReference type="InterPro" id="IPR017871">
    <property type="entry name" value="ABC_transporter-like_CS"/>
</dbReference>